<dbReference type="InParanoid" id="Q7UVH7"/>
<dbReference type="EMBL" id="BX294137">
    <property type="protein sequence ID" value="CAD72747.1"/>
    <property type="molecule type" value="Genomic_DNA"/>
</dbReference>
<keyword evidence="2" id="KW-1185">Reference proteome</keyword>
<sequence length="43" mass="4795">MSMAMSKIKRKRGVMTESPHPALELEFRTFALMSCGPEALSHS</sequence>
<dbReference type="STRING" id="243090.RB2628"/>
<evidence type="ECO:0000313" key="2">
    <source>
        <dbReference type="Proteomes" id="UP000001025"/>
    </source>
</evidence>
<proteinExistence type="predicted"/>
<reference evidence="1 2" key="1">
    <citation type="journal article" date="2003" name="Proc. Natl. Acad. Sci. U.S.A.">
        <title>Complete genome sequence of the marine planctomycete Pirellula sp. strain 1.</title>
        <authorList>
            <person name="Gloeckner F.O."/>
            <person name="Kube M."/>
            <person name="Bauer M."/>
            <person name="Teeling H."/>
            <person name="Lombardot T."/>
            <person name="Ludwig W."/>
            <person name="Gade D."/>
            <person name="Beck A."/>
            <person name="Borzym K."/>
            <person name="Heitmann K."/>
            <person name="Rabus R."/>
            <person name="Schlesner H."/>
            <person name="Amann R."/>
            <person name="Reinhardt R."/>
        </authorList>
    </citation>
    <scope>NUCLEOTIDE SEQUENCE [LARGE SCALE GENOMIC DNA]</scope>
    <source>
        <strain evidence="2">DSM 10527 / NCIMB 13988 / SH1</strain>
    </source>
</reference>
<dbReference type="Proteomes" id="UP000001025">
    <property type="component" value="Chromosome"/>
</dbReference>
<dbReference type="EnsemblBacteria" id="CAD72747">
    <property type="protein sequence ID" value="CAD72747"/>
    <property type="gene ID" value="RB2628"/>
</dbReference>
<dbReference type="KEGG" id="rba:RB2628"/>
<dbReference type="HOGENOM" id="CLU_3238782_0_0_0"/>
<evidence type="ECO:0000313" key="1">
    <source>
        <dbReference type="EMBL" id="CAD72747.1"/>
    </source>
</evidence>
<dbReference type="PATRIC" id="fig|243090.15.peg.1205"/>
<gene>
    <name evidence="1" type="ordered locus">RB2628</name>
</gene>
<dbReference type="AlphaFoldDB" id="Q7UVH7"/>
<accession>Q7UVH7</accession>
<name>Q7UVH7_RHOBA</name>
<protein>
    <submittedName>
        <fullName evidence="1">Uncharacterized protein</fullName>
    </submittedName>
</protein>
<organism evidence="1 2">
    <name type="scientific">Rhodopirellula baltica (strain DSM 10527 / NCIMB 13988 / SH1)</name>
    <dbReference type="NCBI Taxonomy" id="243090"/>
    <lineage>
        <taxon>Bacteria</taxon>
        <taxon>Pseudomonadati</taxon>
        <taxon>Planctomycetota</taxon>
        <taxon>Planctomycetia</taxon>
        <taxon>Pirellulales</taxon>
        <taxon>Pirellulaceae</taxon>
        <taxon>Rhodopirellula</taxon>
    </lineage>
</organism>